<evidence type="ECO:0000256" key="1">
    <source>
        <dbReference type="PROSITE-ProRule" id="PRU00047"/>
    </source>
</evidence>
<dbReference type="SUPFAM" id="SSF57756">
    <property type="entry name" value="Retrovirus zinc finger-like domains"/>
    <property type="match status" value="1"/>
</dbReference>
<keyword evidence="1" id="KW-0862">Zinc</keyword>
<organism evidence="4 5">
    <name type="scientific">Centaurea solstitialis</name>
    <name type="common">yellow star-thistle</name>
    <dbReference type="NCBI Taxonomy" id="347529"/>
    <lineage>
        <taxon>Eukaryota</taxon>
        <taxon>Viridiplantae</taxon>
        <taxon>Streptophyta</taxon>
        <taxon>Embryophyta</taxon>
        <taxon>Tracheophyta</taxon>
        <taxon>Spermatophyta</taxon>
        <taxon>Magnoliopsida</taxon>
        <taxon>eudicotyledons</taxon>
        <taxon>Gunneridae</taxon>
        <taxon>Pentapetalae</taxon>
        <taxon>asterids</taxon>
        <taxon>campanulids</taxon>
        <taxon>Asterales</taxon>
        <taxon>Asteraceae</taxon>
        <taxon>Carduoideae</taxon>
        <taxon>Cardueae</taxon>
        <taxon>Centaureinae</taxon>
        <taxon>Centaurea</taxon>
    </lineage>
</organism>
<dbReference type="InterPro" id="IPR032567">
    <property type="entry name" value="RTL1-rel"/>
</dbReference>
<dbReference type="PANTHER" id="PTHR15503:SF45">
    <property type="entry name" value="RNA-DIRECTED DNA POLYMERASE HOMOLOG"/>
    <property type="match status" value="1"/>
</dbReference>
<dbReference type="PROSITE" id="PS00141">
    <property type="entry name" value="ASP_PROTEASE"/>
    <property type="match status" value="1"/>
</dbReference>
<feature type="domain" description="CCHC-type" evidence="3">
    <location>
        <begin position="79"/>
        <end position="94"/>
    </location>
</feature>
<feature type="compositionally biased region" description="Basic and acidic residues" evidence="2">
    <location>
        <begin position="1"/>
        <end position="20"/>
    </location>
</feature>
<feature type="region of interest" description="Disordered" evidence="2">
    <location>
        <begin position="1"/>
        <end position="33"/>
    </location>
</feature>
<protein>
    <recommendedName>
        <fullName evidence="3">CCHC-type domain-containing protein</fullName>
    </recommendedName>
</protein>
<dbReference type="GO" id="GO:0006508">
    <property type="term" value="P:proteolysis"/>
    <property type="evidence" value="ECO:0007669"/>
    <property type="project" value="InterPro"/>
</dbReference>
<proteinExistence type="predicted"/>
<dbReference type="Pfam" id="PF08284">
    <property type="entry name" value="RVP_2"/>
    <property type="match status" value="1"/>
</dbReference>
<dbReference type="EMBL" id="JARYMX010000005">
    <property type="protein sequence ID" value="KAJ9547081.1"/>
    <property type="molecule type" value="Genomic_DNA"/>
</dbReference>
<evidence type="ECO:0000256" key="2">
    <source>
        <dbReference type="SAM" id="MobiDB-lite"/>
    </source>
</evidence>
<feature type="domain" description="CCHC-type" evidence="3">
    <location>
        <begin position="60"/>
        <end position="75"/>
    </location>
</feature>
<name>A0AA38T453_9ASTR</name>
<evidence type="ECO:0000313" key="4">
    <source>
        <dbReference type="EMBL" id="KAJ9547081.1"/>
    </source>
</evidence>
<dbReference type="Pfam" id="PF00098">
    <property type="entry name" value="zf-CCHC"/>
    <property type="match status" value="2"/>
</dbReference>
<dbReference type="GO" id="GO:0003676">
    <property type="term" value="F:nucleic acid binding"/>
    <property type="evidence" value="ECO:0007669"/>
    <property type="project" value="InterPro"/>
</dbReference>
<dbReference type="AlphaFoldDB" id="A0AA38T453"/>
<sequence length="232" mass="25584">MIEREKNRQMNERGGEKRIWDGPVSDLRKGKTPRTEFGSQAMWEMPSGASWELSVGTVTCFQCGMSGHLARDCTSKRSCFQCGSSDHIRPDCPQLKRGGAPITRERTIEAKDDRKTAPAQARGRAFGMIAEEAKEASDVVTGTLLVKFLRAKVLFDTGADYSYATPELLKLLCVKLEPLDHPYEADTANERVREVARGCTIELEGCLVPVALIPIPMGRTGCGVRHGLVDEK</sequence>
<dbReference type="Proteomes" id="UP001172457">
    <property type="component" value="Chromosome 5"/>
</dbReference>
<dbReference type="PROSITE" id="PS50158">
    <property type="entry name" value="ZF_CCHC"/>
    <property type="match status" value="2"/>
</dbReference>
<keyword evidence="1" id="KW-0863">Zinc-finger</keyword>
<dbReference type="InterPro" id="IPR001878">
    <property type="entry name" value="Znf_CCHC"/>
</dbReference>
<dbReference type="PANTHER" id="PTHR15503">
    <property type="entry name" value="LDOC1 RELATED"/>
    <property type="match status" value="1"/>
</dbReference>
<evidence type="ECO:0000259" key="3">
    <source>
        <dbReference type="PROSITE" id="PS50158"/>
    </source>
</evidence>
<dbReference type="InterPro" id="IPR001969">
    <property type="entry name" value="Aspartic_peptidase_AS"/>
</dbReference>
<keyword evidence="5" id="KW-1185">Reference proteome</keyword>
<evidence type="ECO:0000313" key="5">
    <source>
        <dbReference type="Proteomes" id="UP001172457"/>
    </source>
</evidence>
<comment type="caution">
    <text evidence="4">The sequence shown here is derived from an EMBL/GenBank/DDBJ whole genome shotgun (WGS) entry which is preliminary data.</text>
</comment>
<dbReference type="GO" id="GO:0004190">
    <property type="term" value="F:aspartic-type endopeptidase activity"/>
    <property type="evidence" value="ECO:0007669"/>
    <property type="project" value="InterPro"/>
</dbReference>
<accession>A0AA38T453</accession>
<dbReference type="GO" id="GO:0008270">
    <property type="term" value="F:zinc ion binding"/>
    <property type="evidence" value="ECO:0007669"/>
    <property type="project" value="UniProtKB-KW"/>
</dbReference>
<dbReference type="Gene3D" id="4.10.60.10">
    <property type="entry name" value="Zinc finger, CCHC-type"/>
    <property type="match status" value="1"/>
</dbReference>
<reference evidence="4" key="1">
    <citation type="submission" date="2023-03" db="EMBL/GenBank/DDBJ databases">
        <title>Chromosome-scale reference genome and RAD-based genetic map of yellow starthistle (Centaurea solstitialis) reveal putative structural variation and QTLs associated with invader traits.</title>
        <authorList>
            <person name="Reatini B."/>
            <person name="Cang F.A."/>
            <person name="Jiang Q."/>
            <person name="Mckibben M.T.W."/>
            <person name="Barker M.S."/>
            <person name="Rieseberg L.H."/>
            <person name="Dlugosch K.M."/>
        </authorList>
    </citation>
    <scope>NUCLEOTIDE SEQUENCE</scope>
    <source>
        <strain evidence="4">CAN-66</strain>
        <tissue evidence="4">Leaf</tissue>
    </source>
</reference>
<dbReference type="SMART" id="SM00343">
    <property type="entry name" value="ZnF_C2HC"/>
    <property type="match status" value="2"/>
</dbReference>
<gene>
    <name evidence="4" type="ORF">OSB04_019624</name>
</gene>
<keyword evidence="1" id="KW-0479">Metal-binding</keyword>
<dbReference type="InterPro" id="IPR036875">
    <property type="entry name" value="Znf_CCHC_sf"/>
</dbReference>